<comment type="similarity">
    <text evidence="8">Belongs to the IRC22 family.</text>
</comment>
<evidence type="ECO:0000256" key="7">
    <source>
        <dbReference type="ARBA" id="ARBA00037565"/>
    </source>
</evidence>
<dbReference type="Proteomes" id="UP001583280">
    <property type="component" value="Unassembled WGS sequence"/>
</dbReference>
<keyword evidence="4" id="KW-0256">Endoplasmic reticulum</keyword>
<keyword evidence="5 10" id="KW-1133">Transmembrane helix</keyword>
<evidence type="ECO:0000313" key="13">
    <source>
        <dbReference type="Proteomes" id="UP001583280"/>
    </source>
</evidence>
<evidence type="ECO:0000256" key="1">
    <source>
        <dbReference type="ARBA" id="ARBA00004115"/>
    </source>
</evidence>
<evidence type="ECO:0000256" key="5">
    <source>
        <dbReference type="ARBA" id="ARBA00022989"/>
    </source>
</evidence>
<protein>
    <submittedName>
        <fullName evidence="12">Increased recombination centers protein 22</fullName>
    </submittedName>
</protein>
<comment type="function">
    <text evidence="7">Is probably involved in a pathway contributing to genomic integrity.</text>
</comment>
<sequence length="260" mass="27592">MLFKPSLLAALALTVFGVAAQDSATPNTSDEAPNAELPPLPAKVTTSFPNSDATLGLKLVNGNPTVARIELENQAEEAVQLAFVGGRIAKPTTPDTIMVNLTTTPYGESIPAGETKVVEYAFELDMNAQEVLLNLVAVVADSQGQIYQVMAYNNTASIVEPPVSLLDPQILFLYLILMGTFGGIGYFVYSTWVEPLLAPPASKRPQKAKKAVPVVVEPTSGDESGAANASGYDESWIPNHHINKPISKRVKGGAKGKKSE</sequence>
<dbReference type="Pfam" id="PF03896">
    <property type="entry name" value="TRAP_alpha"/>
    <property type="match status" value="1"/>
</dbReference>
<feature type="compositionally biased region" description="Basic residues" evidence="9">
    <location>
        <begin position="241"/>
        <end position="260"/>
    </location>
</feature>
<evidence type="ECO:0000256" key="9">
    <source>
        <dbReference type="SAM" id="MobiDB-lite"/>
    </source>
</evidence>
<evidence type="ECO:0000256" key="10">
    <source>
        <dbReference type="SAM" id="Phobius"/>
    </source>
</evidence>
<evidence type="ECO:0000256" key="3">
    <source>
        <dbReference type="ARBA" id="ARBA00022729"/>
    </source>
</evidence>
<comment type="subcellular location">
    <subcellularLocation>
        <location evidence="1">Endoplasmic reticulum membrane</location>
        <topology evidence="1">Single-pass type I membrane protein</topology>
    </subcellularLocation>
</comment>
<organism evidence="12 13">
    <name type="scientific">Ceratocystis pirilliformis</name>
    <dbReference type="NCBI Taxonomy" id="259994"/>
    <lineage>
        <taxon>Eukaryota</taxon>
        <taxon>Fungi</taxon>
        <taxon>Dikarya</taxon>
        <taxon>Ascomycota</taxon>
        <taxon>Pezizomycotina</taxon>
        <taxon>Sordariomycetes</taxon>
        <taxon>Hypocreomycetidae</taxon>
        <taxon>Microascales</taxon>
        <taxon>Ceratocystidaceae</taxon>
        <taxon>Ceratocystis</taxon>
    </lineage>
</organism>
<comment type="caution">
    <text evidence="12">The sequence shown here is derived from an EMBL/GenBank/DDBJ whole genome shotgun (WGS) entry which is preliminary data.</text>
</comment>
<evidence type="ECO:0000256" key="11">
    <source>
        <dbReference type="SAM" id="SignalP"/>
    </source>
</evidence>
<proteinExistence type="inferred from homology"/>
<name>A0ABR3YGV9_9PEZI</name>
<feature type="signal peptide" evidence="11">
    <location>
        <begin position="1"/>
        <end position="20"/>
    </location>
</feature>
<evidence type="ECO:0000256" key="2">
    <source>
        <dbReference type="ARBA" id="ARBA00022692"/>
    </source>
</evidence>
<evidence type="ECO:0000256" key="6">
    <source>
        <dbReference type="ARBA" id="ARBA00023136"/>
    </source>
</evidence>
<keyword evidence="2 10" id="KW-0812">Transmembrane</keyword>
<evidence type="ECO:0000256" key="4">
    <source>
        <dbReference type="ARBA" id="ARBA00022824"/>
    </source>
</evidence>
<feature type="chain" id="PRO_5046185391" evidence="11">
    <location>
        <begin position="21"/>
        <end position="260"/>
    </location>
</feature>
<feature type="region of interest" description="Disordered" evidence="9">
    <location>
        <begin position="218"/>
        <end position="260"/>
    </location>
</feature>
<gene>
    <name evidence="12" type="primary">IRC22</name>
    <name evidence="12" type="ORF">Cpir12675_006721</name>
</gene>
<keyword evidence="6 10" id="KW-0472">Membrane</keyword>
<evidence type="ECO:0000256" key="8">
    <source>
        <dbReference type="ARBA" id="ARBA00038311"/>
    </source>
</evidence>
<dbReference type="PANTHER" id="PTHR12924">
    <property type="entry name" value="TRANSLOCON-ASSOCIATED PROTEIN, ALPHA SUBUNIT"/>
    <property type="match status" value="1"/>
</dbReference>
<dbReference type="InterPro" id="IPR005595">
    <property type="entry name" value="TRAP_alpha"/>
</dbReference>
<keyword evidence="13" id="KW-1185">Reference proteome</keyword>
<keyword evidence="3 11" id="KW-0732">Signal</keyword>
<reference evidence="12 13" key="1">
    <citation type="journal article" date="2024" name="IMA Fungus">
        <title>IMA Genome - F19 : A genome assembly and annotation guide to empower mycologists, including annotated draft genome sequences of Ceratocystis pirilliformis, Diaporthe australafricana, Fusarium ophioides, Paecilomyces lecythidis, and Sporothrix stenoceras.</title>
        <authorList>
            <person name="Aylward J."/>
            <person name="Wilson A.M."/>
            <person name="Visagie C.M."/>
            <person name="Spraker J."/>
            <person name="Barnes I."/>
            <person name="Buitendag C."/>
            <person name="Ceriani C."/>
            <person name="Del Mar Angel L."/>
            <person name="du Plessis D."/>
            <person name="Fuchs T."/>
            <person name="Gasser K."/>
            <person name="Kramer D."/>
            <person name="Li W."/>
            <person name="Munsamy K."/>
            <person name="Piso A."/>
            <person name="Price J.L."/>
            <person name="Sonnekus B."/>
            <person name="Thomas C."/>
            <person name="van der Nest A."/>
            <person name="van Dijk A."/>
            <person name="van Heerden A."/>
            <person name="van Vuuren N."/>
            <person name="Yilmaz N."/>
            <person name="Duong T.A."/>
            <person name="van der Merwe N.A."/>
            <person name="Wingfield M.J."/>
            <person name="Wingfield B.D."/>
        </authorList>
    </citation>
    <scope>NUCLEOTIDE SEQUENCE [LARGE SCALE GENOMIC DNA]</scope>
    <source>
        <strain evidence="12 13">CMW 12675</strain>
    </source>
</reference>
<dbReference type="EMBL" id="JAWDJO010000359">
    <property type="protein sequence ID" value="KAL1887053.1"/>
    <property type="molecule type" value="Genomic_DNA"/>
</dbReference>
<dbReference type="PANTHER" id="PTHR12924:SF0">
    <property type="entry name" value="TRANSLOCON-ASSOCIATED PROTEIN SUBUNIT ALPHA"/>
    <property type="match status" value="1"/>
</dbReference>
<evidence type="ECO:0000313" key="12">
    <source>
        <dbReference type="EMBL" id="KAL1887053.1"/>
    </source>
</evidence>
<accession>A0ABR3YGV9</accession>
<feature type="transmembrane region" description="Helical" evidence="10">
    <location>
        <begin position="171"/>
        <end position="189"/>
    </location>
</feature>